<keyword evidence="4 6" id="KW-0067">ATP-binding</keyword>
<reference evidence="7" key="1">
    <citation type="journal article" date="2019" name="Int. J. Syst. Evol. Microbiol.">
        <title>The Global Catalogue of Microorganisms (GCM) 10K type strain sequencing project: providing services to taxonomists for standard genome sequencing and annotation.</title>
        <authorList>
            <consortium name="The Broad Institute Genomics Platform"/>
            <consortium name="The Broad Institute Genome Sequencing Center for Infectious Disease"/>
            <person name="Wu L."/>
            <person name="Ma J."/>
        </authorList>
    </citation>
    <scope>NUCLEOTIDE SEQUENCE [LARGE SCALE GENOMIC DNA]</scope>
    <source>
        <strain evidence="7">JCM 11496</strain>
    </source>
</reference>
<dbReference type="InterPro" id="IPR050319">
    <property type="entry name" value="ABC_transp_ATP-bind"/>
</dbReference>
<proteinExistence type="inferred from homology"/>
<dbReference type="EMBL" id="JBHUGA010000030">
    <property type="protein sequence ID" value="MFD1846850.1"/>
    <property type="molecule type" value="Genomic_DNA"/>
</dbReference>
<dbReference type="InterPro" id="IPR003593">
    <property type="entry name" value="AAA+_ATPase"/>
</dbReference>
<evidence type="ECO:0000256" key="3">
    <source>
        <dbReference type="ARBA" id="ARBA00022741"/>
    </source>
</evidence>
<sequence>MSDTPLLSVQDLQVHFSVSTPTGRGTVHAVENISFDLRRGETLGLVGESGSGKSTIANALMRLETPTAGKLLLDGKDVTRVKGRELKELRRRIAMVFQDPFSALNPRQTVGASVAEPLVVHGLAGAASSRRARVNELFGLVGLPERFADRYPHELSGGQRQRVCIARALAGEPDIIILDEATASLDVSVQAQIMNLLKRLQADLGLTHLFVAHDLAAVEYMSHRVLVMYLGRLMELSPKVELYRAPGHPYTQALLSAIPLADPLQERNRERTLLQGDVPSPLNPPSGCVFRTRCPLAISECADVVPEPVVLGEDHVAACIRTAEVPLLNR</sequence>
<keyword evidence="3" id="KW-0547">Nucleotide-binding</keyword>
<dbReference type="SUPFAM" id="SSF52540">
    <property type="entry name" value="P-loop containing nucleoside triphosphate hydrolases"/>
    <property type="match status" value="1"/>
</dbReference>
<comment type="similarity">
    <text evidence="1">Belongs to the ABC transporter superfamily.</text>
</comment>
<keyword evidence="7" id="KW-1185">Reference proteome</keyword>
<dbReference type="PROSITE" id="PS00211">
    <property type="entry name" value="ABC_TRANSPORTER_1"/>
    <property type="match status" value="1"/>
</dbReference>
<dbReference type="InterPro" id="IPR027417">
    <property type="entry name" value="P-loop_NTPase"/>
</dbReference>
<dbReference type="CDD" id="cd03257">
    <property type="entry name" value="ABC_NikE_OppD_transporters"/>
    <property type="match status" value="1"/>
</dbReference>
<dbReference type="Pfam" id="PF00005">
    <property type="entry name" value="ABC_tran"/>
    <property type="match status" value="1"/>
</dbReference>
<keyword evidence="2" id="KW-0813">Transport</keyword>
<evidence type="ECO:0000256" key="1">
    <source>
        <dbReference type="ARBA" id="ARBA00005417"/>
    </source>
</evidence>
<dbReference type="PROSITE" id="PS50893">
    <property type="entry name" value="ABC_TRANSPORTER_2"/>
    <property type="match status" value="1"/>
</dbReference>
<evidence type="ECO:0000313" key="6">
    <source>
        <dbReference type="EMBL" id="MFD1846850.1"/>
    </source>
</evidence>
<dbReference type="Proteomes" id="UP001597307">
    <property type="component" value="Unassembled WGS sequence"/>
</dbReference>
<protein>
    <submittedName>
        <fullName evidence="6">ABC transporter ATP-binding protein</fullName>
    </submittedName>
</protein>
<comment type="caution">
    <text evidence="6">The sequence shown here is derived from an EMBL/GenBank/DDBJ whole genome shotgun (WGS) entry which is preliminary data.</text>
</comment>
<dbReference type="NCBIfam" id="TIGR01727">
    <property type="entry name" value="oligo_HPY"/>
    <property type="match status" value="1"/>
</dbReference>
<dbReference type="InterPro" id="IPR003439">
    <property type="entry name" value="ABC_transporter-like_ATP-bd"/>
</dbReference>
<gene>
    <name evidence="6" type="ORF">ACFSFX_09595</name>
</gene>
<dbReference type="PANTHER" id="PTHR43776">
    <property type="entry name" value="TRANSPORT ATP-BINDING PROTEIN"/>
    <property type="match status" value="1"/>
</dbReference>
<dbReference type="InterPro" id="IPR013563">
    <property type="entry name" value="Oligopep_ABC_C"/>
</dbReference>
<organism evidence="6 7">
    <name type="scientific">Arthrobacter flavus</name>
    <dbReference type="NCBI Taxonomy" id="95172"/>
    <lineage>
        <taxon>Bacteria</taxon>
        <taxon>Bacillati</taxon>
        <taxon>Actinomycetota</taxon>
        <taxon>Actinomycetes</taxon>
        <taxon>Micrococcales</taxon>
        <taxon>Micrococcaceae</taxon>
        <taxon>Arthrobacter</taxon>
    </lineage>
</organism>
<evidence type="ECO:0000256" key="2">
    <source>
        <dbReference type="ARBA" id="ARBA00022448"/>
    </source>
</evidence>
<accession>A0ABW4Q860</accession>
<dbReference type="Gene3D" id="3.40.50.300">
    <property type="entry name" value="P-loop containing nucleotide triphosphate hydrolases"/>
    <property type="match status" value="1"/>
</dbReference>
<feature type="domain" description="ABC transporter" evidence="5">
    <location>
        <begin position="9"/>
        <end position="255"/>
    </location>
</feature>
<dbReference type="Pfam" id="PF08352">
    <property type="entry name" value="oligo_HPY"/>
    <property type="match status" value="1"/>
</dbReference>
<dbReference type="InterPro" id="IPR017871">
    <property type="entry name" value="ABC_transporter-like_CS"/>
</dbReference>
<dbReference type="RefSeq" id="WP_343878343.1">
    <property type="nucleotide sequence ID" value="NZ_BAAAIJ010000013.1"/>
</dbReference>
<name>A0ABW4Q860_9MICC</name>
<dbReference type="SMART" id="SM00382">
    <property type="entry name" value="AAA"/>
    <property type="match status" value="1"/>
</dbReference>
<dbReference type="GO" id="GO:0005524">
    <property type="term" value="F:ATP binding"/>
    <property type="evidence" value="ECO:0007669"/>
    <property type="project" value="UniProtKB-KW"/>
</dbReference>
<evidence type="ECO:0000256" key="4">
    <source>
        <dbReference type="ARBA" id="ARBA00022840"/>
    </source>
</evidence>
<evidence type="ECO:0000313" key="7">
    <source>
        <dbReference type="Proteomes" id="UP001597307"/>
    </source>
</evidence>
<dbReference type="PANTHER" id="PTHR43776:SF7">
    <property type="entry name" value="D,D-DIPEPTIDE TRANSPORT ATP-BINDING PROTEIN DDPF-RELATED"/>
    <property type="match status" value="1"/>
</dbReference>
<evidence type="ECO:0000259" key="5">
    <source>
        <dbReference type="PROSITE" id="PS50893"/>
    </source>
</evidence>